<dbReference type="STRING" id="471855.Shel_04340"/>
<dbReference type="InterPro" id="IPR038765">
    <property type="entry name" value="Papain-like_cys_pep_sf"/>
</dbReference>
<keyword evidence="4" id="KW-0378">Hydrolase</keyword>
<dbReference type="PANTHER" id="PTHR38339:SF1">
    <property type="entry name" value="TRANSGLUTAMINASE-LIKE DOMAIN-CONTAINING PROTEIN"/>
    <property type="match status" value="1"/>
</dbReference>
<keyword evidence="2" id="KW-0732">Signal</keyword>
<name>C7N2X4_SLAHD</name>
<evidence type="ECO:0000259" key="3">
    <source>
        <dbReference type="SMART" id="SM00460"/>
    </source>
</evidence>
<gene>
    <name evidence="4" type="ordered locus">Shel_04340</name>
</gene>
<feature type="chain" id="PRO_5039492269" evidence="2">
    <location>
        <begin position="22"/>
        <end position="392"/>
    </location>
</feature>
<dbReference type="PROSITE" id="PS51257">
    <property type="entry name" value="PROKAR_LIPOPROTEIN"/>
    <property type="match status" value="1"/>
</dbReference>
<feature type="signal peptide" evidence="2">
    <location>
        <begin position="1"/>
        <end position="21"/>
    </location>
</feature>
<sequence>MQKATTFVVVLSLAAMGALLAACSSQTEEPAAEEPAAEEAATEEAATEEPAAEATTEQAAPEATAEEEEAPAEAEVVSGTVTTTVDLTAYDKGQVVRVWVPVATDNDYQVITDDEVDGGANATTAEIVESADGNKMAYIEWDENVEPADRIATVSFHAERTEALRPEIVEEGEVPEDIAANYLGSSSMVKVDDPEVVALAEEITAGKETYVDKARAVYDWVYENMNRDNNVTGCGDGDVCRLVSDGVRAGKFTDINSVFVALCRASGVPAREMFGIRMNDADITKNQHCWCEFYVPGTGWVPADPADVLKAVLTDELEKDSQEALDKKEYYWGQFDAKRVEYSHGRDVVLEPAQAGDPLNDFGYPYAEVDGEALDFYSPDTFVYSVAFSADE</sequence>
<dbReference type="PANTHER" id="PTHR38339">
    <property type="entry name" value="TRANSGLUTAMINASE DOMAIN PROTEIN"/>
    <property type="match status" value="1"/>
</dbReference>
<dbReference type="Pfam" id="PF01841">
    <property type="entry name" value="Transglut_core"/>
    <property type="match status" value="1"/>
</dbReference>
<evidence type="ECO:0000256" key="1">
    <source>
        <dbReference type="SAM" id="MobiDB-lite"/>
    </source>
</evidence>
<feature type="domain" description="Transglutaminase-like" evidence="3">
    <location>
        <begin position="247"/>
        <end position="307"/>
    </location>
</feature>
<dbReference type="HOGENOM" id="CLU_057059_0_0_11"/>
<dbReference type="SUPFAM" id="SSF54001">
    <property type="entry name" value="Cysteine proteinases"/>
    <property type="match status" value="1"/>
</dbReference>
<feature type="compositionally biased region" description="Low complexity" evidence="1">
    <location>
        <begin position="52"/>
        <end position="63"/>
    </location>
</feature>
<organism evidence="4 5">
    <name type="scientific">Slackia heliotrinireducens (strain ATCC 29202 / DSM 20476 / NCTC 11029 / RHS 1)</name>
    <name type="common">Peptococcus heliotrinreducens</name>
    <dbReference type="NCBI Taxonomy" id="471855"/>
    <lineage>
        <taxon>Bacteria</taxon>
        <taxon>Bacillati</taxon>
        <taxon>Actinomycetota</taxon>
        <taxon>Coriobacteriia</taxon>
        <taxon>Eggerthellales</taxon>
        <taxon>Eggerthellaceae</taxon>
        <taxon>Slackia</taxon>
    </lineage>
</organism>
<feature type="region of interest" description="Disordered" evidence="1">
    <location>
        <begin position="26"/>
        <end position="78"/>
    </location>
</feature>
<dbReference type="Gene3D" id="3.10.620.30">
    <property type="match status" value="1"/>
</dbReference>
<dbReference type="eggNOG" id="COG1305">
    <property type="taxonomic scope" value="Bacteria"/>
</dbReference>
<keyword evidence="4" id="KW-0645">Protease</keyword>
<evidence type="ECO:0000313" key="4">
    <source>
        <dbReference type="EMBL" id="ACV21495.1"/>
    </source>
</evidence>
<feature type="compositionally biased region" description="Acidic residues" evidence="1">
    <location>
        <begin position="30"/>
        <end position="51"/>
    </location>
</feature>
<dbReference type="SMART" id="SM00460">
    <property type="entry name" value="TGc"/>
    <property type="match status" value="1"/>
</dbReference>
<evidence type="ECO:0000313" key="5">
    <source>
        <dbReference type="Proteomes" id="UP000002026"/>
    </source>
</evidence>
<dbReference type="Proteomes" id="UP000002026">
    <property type="component" value="Chromosome"/>
</dbReference>
<accession>C7N2X4</accession>
<dbReference type="GO" id="GO:0008233">
    <property type="term" value="F:peptidase activity"/>
    <property type="evidence" value="ECO:0007669"/>
    <property type="project" value="UniProtKB-KW"/>
</dbReference>
<dbReference type="AlphaFoldDB" id="C7N2X4"/>
<protein>
    <submittedName>
        <fullName evidence="4">Transglutaminase-like enzyme, predicted cysteine protease</fullName>
    </submittedName>
</protein>
<evidence type="ECO:0000256" key="2">
    <source>
        <dbReference type="SAM" id="SignalP"/>
    </source>
</evidence>
<dbReference type="GO" id="GO:0006508">
    <property type="term" value="P:proteolysis"/>
    <property type="evidence" value="ECO:0007669"/>
    <property type="project" value="UniProtKB-KW"/>
</dbReference>
<dbReference type="EMBL" id="CP001684">
    <property type="protein sequence ID" value="ACV21495.1"/>
    <property type="molecule type" value="Genomic_DNA"/>
</dbReference>
<keyword evidence="5" id="KW-1185">Reference proteome</keyword>
<reference evidence="4 5" key="1">
    <citation type="journal article" date="2009" name="Stand. Genomic Sci.">
        <title>Complete genome sequence of Slackia heliotrinireducens type strain (RHS 1).</title>
        <authorList>
            <person name="Pukall R."/>
            <person name="Lapidus A."/>
            <person name="Nolan M."/>
            <person name="Copeland A."/>
            <person name="Glavina Del Rio T."/>
            <person name="Lucas S."/>
            <person name="Chen F."/>
            <person name="Tice H."/>
            <person name="Cheng J.F."/>
            <person name="Chertkov O."/>
            <person name="Bruce D."/>
            <person name="Goodwin L."/>
            <person name="Kuske C."/>
            <person name="Brettin T."/>
            <person name="Detter J.C."/>
            <person name="Han C."/>
            <person name="Pitluck S."/>
            <person name="Pati A."/>
            <person name="Mavrommatis K."/>
            <person name="Ivanova N."/>
            <person name="Ovchinnikova G."/>
            <person name="Chen A."/>
            <person name="Palaniappan K."/>
            <person name="Schneider S."/>
            <person name="Rohde M."/>
            <person name="Chain P."/>
            <person name="D'haeseleer P."/>
            <person name="Goker M."/>
            <person name="Bristow J."/>
            <person name="Eisen J.A."/>
            <person name="Markowitz V."/>
            <person name="Kyrpides N.C."/>
            <person name="Klenk H.P."/>
            <person name="Hugenholtz P."/>
        </authorList>
    </citation>
    <scope>NUCLEOTIDE SEQUENCE [LARGE SCALE GENOMIC DNA]</scope>
    <source>
        <strain evidence="5">ATCC 29202 / DSM 20476 / NCTC 11029 / RHS 1</strain>
    </source>
</reference>
<dbReference type="InterPro" id="IPR002931">
    <property type="entry name" value="Transglutaminase-like"/>
</dbReference>
<proteinExistence type="predicted"/>
<dbReference type="KEGG" id="shi:Shel_04340"/>